<feature type="domain" description="Calpain catalytic" evidence="4">
    <location>
        <begin position="1"/>
        <end position="61"/>
    </location>
</feature>
<evidence type="ECO:0000313" key="6">
    <source>
        <dbReference type="RefSeq" id="XP_029654544.1"/>
    </source>
</evidence>
<comment type="similarity">
    <text evidence="1">Belongs to the peptidase C2 family.</text>
</comment>
<evidence type="ECO:0000313" key="5">
    <source>
        <dbReference type="Proteomes" id="UP000515154"/>
    </source>
</evidence>
<evidence type="ECO:0000256" key="3">
    <source>
        <dbReference type="PROSITE-ProRule" id="PRU00239"/>
    </source>
</evidence>
<dbReference type="RefSeq" id="XP_029654544.1">
    <property type="nucleotide sequence ID" value="XM_029798684.2"/>
</dbReference>
<sequence length="101" mass="11859">MNPWGSVEWKGHWSDHSMDWNLVDSSERRKLGIEFSEDGEFWMSYKEWLANFTRVQICHLGPDSLTMEDSAKFSWKSWNATIEHSAWVRRVNAGGCRNYAS</sequence>
<evidence type="ECO:0000256" key="1">
    <source>
        <dbReference type="ARBA" id="ARBA00007623"/>
    </source>
</evidence>
<dbReference type="InterPro" id="IPR022684">
    <property type="entry name" value="Calpain_cysteine_protease"/>
</dbReference>
<evidence type="ECO:0000256" key="2">
    <source>
        <dbReference type="PIRSR" id="PIRSR622684-1"/>
    </source>
</evidence>
<protein>
    <submittedName>
        <fullName evidence="6">Calpain-2 catalytic subunit-like</fullName>
    </submittedName>
</protein>
<dbReference type="Proteomes" id="UP000515154">
    <property type="component" value="Unplaced"/>
</dbReference>
<keyword evidence="5" id="KW-1185">Reference proteome</keyword>
<evidence type="ECO:0000259" key="4">
    <source>
        <dbReference type="PROSITE" id="PS50203"/>
    </source>
</evidence>
<comment type="caution">
    <text evidence="3">Lacks conserved residue(s) required for the propagation of feature annotation.</text>
</comment>
<dbReference type="KEGG" id="osn:115228004"/>
<name>A0A6P7TQP1_9MOLL</name>
<dbReference type="GO" id="GO:0004198">
    <property type="term" value="F:calcium-dependent cysteine-type endopeptidase activity"/>
    <property type="evidence" value="ECO:0007669"/>
    <property type="project" value="InterPro"/>
</dbReference>
<dbReference type="GO" id="GO:0005737">
    <property type="term" value="C:cytoplasm"/>
    <property type="evidence" value="ECO:0007669"/>
    <property type="project" value="TreeGrafter"/>
</dbReference>
<organism evidence="5 6">
    <name type="scientific">Octopus sinensis</name>
    <name type="common">East Asian common octopus</name>
    <dbReference type="NCBI Taxonomy" id="2607531"/>
    <lineage>
        <taxon>Eukaryota</taxon>
        <taxon>Metazoa</taxon>
        <taxon>Spiralia</taxon>
        <taxon>Lophotrochozoa</taxon>
        <taxon>Mollusca</taxon>
        <taxon>Cephalopoda</taxon>
        <taxon>Coleoidea</taxon>
        <taxon>Octopodiformes</taxon>
        <taxon>Octopoda</taxon>
        <taxon>Incirrata</taxon>
        <taxon>Octopodidae</taxon>
        <taxon>Octopus</taxon>
    </lineage>
</organism>
<dbReference type="SUPFAM" id="SSF54001">
    <property type="entry name" value="Cysteine proteinases"/>
    <property type="match status" value="1"/>
</dbReference>
<proteinExistence type="inferred from homology"/>
<accession>A0A6P7TQP1</accession>
<dbReference type="GO" id="GO:0006508">
    <property type="term" value="P:proteolysis"/>
    <property type="evidence" value="ECO:0007669"/>
    <property type="project" value="InterPro"/>
</dbReference>
<dbReference type="PROSITE" id="PS50203">
    <property type="entry name" value="CALPAIN_CAT"/>
    <property type="match status" value="1"/>
</dbReference>
<gene>
    <name evidence="6" type="primary">LOC115228004</name>
</gene>
<dbReference type="Pfam" id="PF00648">
    <property type="entry name" value="Peptidase_C2"/>
    <property type="match status" value="1"/>
</dbReference>
<dbReference type="AlphaFoldDB" id="A0A6P7TQP1"/>
<feature type="active site" evidence="2">
    <location>
        <position position="2"/>
    </location>
</feature>
<dbReference type="PANTHER" id="PTHR10183">
    <property type="entry name" value="CALPAIN"/>
    <property type="match status" value="1"/>
</dbReference>
<reference evidence="6" key="1">
    <citation type="submission" date="2025-08" db="UniProtKB">
        <authorList>
            <consortium name="RefSeq"/>
        </authorList>
    </citation>
    <scope>IDENTIFICATION</scope>
</reference>
<dbReference type="Gene3D" id="3.90.70.10">
    <property type="entry name" value="Cysteine proteinases"/>
    <property type="match status" value="1"/>
</dbReference>
<dbReference type="PRINTS" id="PR00704">
    <property type="entry name" value="CALPAIN"/>
</dbReference>
<dbReference type="InterPro" id="IPR038765">
    <property type="entry name" value="Papain-like_cys_pep_sf"/>
</dbReference>
<dbReference type="PANTHER" id="PTHR10183:SF433">
    <property type="entry name" value="CALPAIN-A-RELATED"/>
    <property type="match status" value="1"/>
</dbReference>
<dbReference type="InterPro" id="IPR001300">
    <property type="entry name" value="Peptidase_C2_calpain_cat"/>
</dbReference>